<sequence length="182" mass="20149">MLNIGVKKIFKRDTTPNVKLILPGMQPHVIEHGAFISIGLGCKNPDNYIDGVVAEQSLTIVQKENIAPYMTGLIWRLRWLGDGTWALLNQGLENAALTNRAPDIALGRIFSNWSTKDTSWFIYYDEESSGYLLRSKLGGWLTMDESGAGLRLNKFNAENIASQYVTIQHTIDGVGSSLGPVH</sequence>
<name>A0A1I5KCH4_9HYPH</name>
<proteinExistence type="predicted"/>
<dbReference type="RefSeq" id="WP_090074988.1">
    <property type="nucleotide sequence ID" value="NZ_FOVR01000013.1"/>
</dbReference>
<evidence type="ECO:0000313" key="1">
    <source>
        <dbReference type="EMBL" id="SFO82772.1"/>
    </source>
</evidence>
<gene>
    <name evidence="1" type="ORF">SAMN04488056_113136</name>
</gene>
<dbReference type="Proteomes" id="UP000199236">
    <property type="component" value="Unassembled WGS sequence"/>
</dbReference>
<evidence type="ECO:0000313" key="2">
    <source>
        <dbReference type="Proteomes" id="UP000199236"/>
    </source>
</evidence>
<keyword evidence="2" id="KW-1185">Reference proteome</keyword>
<reference evidence="1 2" key="1">
    <citation type="submission" date="2016-10" db="EMBL/GenBank/DDBJ databases">
        <authorList>
            <person name="de Groot N.N."/>
        </authorList>
    </citation>
    <scope>NUCLEOTIDE SEQUENCE [LARGE SCALE GENOMIC DNA]</scope>
    <source>
        <strain evidence="1 2">CGMCC 1.9157</strain>
    </source>
</reference>
<organism evidence="1 2">
    <name type="scientific">Cohaesibacter marisflavi</name>
    <dbReference type="NCBI Taxonomy" id="655353"/>
    <lineage>
        <taxon>Bacteria</taxon>
        <taxon>Pseudomonadati</taxon>
        <taxon>Pseudomonadota</taxon>
        <taxon>Alphaproteobacteria</taxon>
        <taxon>Hyphomicrobiales</taxon>
        <taxon>Cohaesibacteraceae</taxon>
    </lineage>
</organism>
<accession>A0A1I5KCH4</accession>
<dbReference type="AlphaFoldDB" id="A0A1I5KCH4"/>
<dbReference type="EMBL" id="FOVR01000013">
    <property type="protein sequence ID" value="SFO82772.1"/>
    <property type="molecule type" value="Genomic_DNA"/>
</dbReference>
<dbReference type="STRING" id="655353.SAMN04488056_113136"/>
<protein>
    <submittedName>
        <fullName evidence="1">Uncharacterized protein</fullName>
    </submittedName>
</protein>